<feature type="transmembrane region" description="Helical" evidence="2">
    <location>
        <begin position="61"/>
        <end position="82"/>
    </location>
</feature>
<dbReference type="GeneID" id="66130832"/>
<evidence type="ECO:0000313" key="3">
    <source>
        <dbReference type="EMBL" id="BBL68126.1"/>
    </source>
</evidence>
<dbReference type="Proteomes" id="UP000824969">
    <property type="component" value="Chromosome"/>
</dbReference>
<keyword evidence="2" id="KW-0812">Transmembrane</keyword>
<keyword evidence="2" id="KW-0472">Membrane</keyword>
<keyword evidence="2" id="KW-1133">Transmembrane helix</keyword>
<feature type="transmembrane region" description="Helical" evidence="2">
    <location>
        <begin position="157"/>
        <end position="177"/>
    </location>
</feature>
<reference evidence="3 4" key="1">
    <citation type="submission" date="2019-06" db="EMBL/GenBank/DDBJ databases">
        <title>Complete genome sequence of Methanoculleus chikugoensis strain MG62.</title>
        <authorList>
            <person name="Asakawa S."/>
            <person name="Dianou D."/>
        </authorList>
    </citation>
    <scope>NUCLEOTIDE SEQUENCE [LARGE SCALE GENOMIC DNA]</scope>
    <source>
        <strain evidence="3 4">MG62</strain>
    </source>
</reference>
<accession>A0ABM7H684</accession>
<proteinExistence type="predicted"/>
<sequence>MDVRKIAILVILVSLLVGCALAQGTVAQETATVTGGAVTPTTKETVTAGTETPVSPDPTSILLLFLVLLVIGILIILPWLVVTYSNIHLRNTIIADIHNVRDENLRLKYCEMLLVQIPERKGLSRFSLMLAVTLLVGTAVLYLVIKDPNSELLKTIIGVLTGALASIIGFFFGGRAAESASEGARQQPAEKPGGVPAGTSGGVPAGTSGGVPAGTSGGVPAGTSGGVPAGTSGEVPAVKP</sequence>
<evidence type="ECO:0000256" key="2">
    <source>
        <dbReference type="SAM" id="Phobius"/>
    </source>
</evidence>
<dbReference type="RefSeq" id="WP_221056302.1">
    <property type="nucleotide sequence ID" value="NZ_AP019781.1"/>
</dbReference>
<keyword evidence="4" id="KW-1185">Reference proteome</keyword>
<feature type="compositionally biased region" description="Gly residues" evidence="1">
    <location>
        <begin position="195"/>
        <end position="228"/>
    </location>
</feature>
<protein>
    <submittedName>
        <fullName evidence="3">Uncharacterized protein</fullName>
    </submittedName>
</protein>
<dbReference type="EMBL" id="AP019781">
    <property type="protein sequence ID" value="BBL68126.1"/>
    <property type="molecule type" value="Genomic_DNA"/>
</dbReference>
<organism evidence="3 4">
    <name type="scientific">Methanoculleus chikugoensis</name>
    <dbReference type="NCBI Taxonomy" id="118126"/>
    <lineage>
        <taxon>Archaea</taxon>
        <taxon>Methanobacteriati</taxon>
        <taxon>Methanobacteriota</taxon>
        <taxon>Stenosarchaea group</taxon>
        <taxon>Methanomicrobia</taxon>
        <taxon>Methanomicrobiales</taxon>
        <taxon>Methanomicrobiaceae</taxon>
        <taxon>Methanoculleus</taxon>
    </lineage>
</organism>
<evidence type="ECO:0000256" key="1">
    <source>
        <dbReference type="SAM" id="MobiDB-lite"/>
    </source>
</evidence>
<feature type="transmembrane region" description="Helical" evidence="2">
    <location>
        <begin position="126"/>
        <end position="145"/>
    </location>
</feature>
<feature type="region of interest" description="Disordered" evidence="1">
    <location>
        <begin position="181"/>
        <end position="240"/>
    </location>
</feature>
<dbReference type="PROSITE" id="PS51257">
    <property type="entry name" value="PROKAR_LIPOPROTEIN"/>
    <property type="match status" value="1"/>
</dbReference>
<gene>
    <name evidence="3" type="ORF">MchiMG62_13070</name>
</gene>
<name>A0ABM7H684_9EURY</name>
<evidence type="ECO:0000313" key="4">
    <source>
        <dbReference type="Proteomes" id="UP000824969"/>
    </source>
</evidence>